<dbReference type="EC" id="5.1.3.2" evidence="3"/>
<dbReference type="InterPro" id="IPR051203">
    <property type="entry name" value="Polysaccharide_Synthase-Rel"/>
</dbReference>
<dbReference type="CDD" id="cd05237">
    <property type="entry name" value="UDP_invert_4-6DH_SDR_e"/>
    <property type="match status" value="1"/>
</dbReference>
<evidence type="ECO:0000256" key="7">
    <source>
        <dbReference type="ARBA" id="ARBA00031367"/>
    </source>
</evidence>
<evidence type="ECO:0000256" key="1">
    <source>
        <dbReference type="ARBA" id="ARBA00000083"/>
    </source>
</evidence>
<name>A0A024E8Z9_9PSED</name>
<comment type="similarity">
    <text evidence="2">Belongs to the polysaccharide synthase family.</text>
</comment>
<proteinExistence type="inferred from homology"/>
<accession>A0A024E8Z9</accession>
<comment type="catalytic activity">
    <reaction evidence="1">
        <text>UDP-alpha-D-glucose = UDP-alpha-D-galactose</text>
        <dbReference type="Rhea" id="RHEA:22168"/>
        <dbReference type="ChEBI" id="CHEBI:58885"/>
        <dbReference type="ChEBI" id="CHEBI:66914"/>
        <dbReference type="EC" id="5.1.3.2"/>
    </reaction>
</comment>
<dbReference type="InterPro" id="IPR036291">
    <property type="entry name" value="NAD(P)-bd_dom_sf"/>
</dbReference>
<protein>
    <recommendedName>
        <fullName evidence="4">UDP-glucose 4-epimerase</fullName>
        <ecNumber evidence="3">5.1.3.2</ecNumber>
    </recommendedName>
    <alternativeName>
        <fullName evidence="8">Galactowaldenase</fullName>
    </alternativeName>
    <alternativeName>
        <fullName evidence="7">UDP-galactose 4-epimerase</fullName>
    </alternativeName>
</protein>
<feature type="domain" description="Polysaccharide biosynthesis protein CapD-like" evidence="9">
    <location>
        <begin position="28"/>
        <end position="301"/>
    </location>
</feature>
<reference evidence="11 12" key="1">
    <citation type="journal article" date="2012" name="J. Bacteriol.">
        <title>Genome sequence of cold-adapted Pseudomonas mandelii strain JR-1.</title>
        <authorList>
            <person name="Jang S.H."/>
            <person name="Kim J."/>
            <person name="Kim J."/>
            <person name="Hong S."/>
            <person name="Lee C."/>
        </authorList>
    </citation>
    <scope>NUCLEOTIDE SEQUENCE [LARGE SCALE GENOMIC DNA]</scope>
    <source>
        <strain evidence="11 12">JR-1</strain>
    </source>
</reference>
<dbReference type="Pfam" id="PF08485">
    <property type="entry name" value="Polysacc_syn_2C"/>
    <property type="match status" value="1"/>
</dbReference>
<keyword evidence="6" id="KW-0413">Isomerase</keyword>
<dbReference type="SUPFAM" id="SSF51735">
    <property type="entry name" value="NAD(P)-binding Rossmann-fold domains"/>
    <property type="match status" value="1"/>
</dbReference>
<evidence type="ECO:0000313" key="12">
    <source>
        <dbReference type="Proteomes" id="UP000026913"/>
    </source>
</evidence>
<evidence type="ECO:0000259" key="10">
    <source>
        <dbReference type="Pfam" id="PF08485"/>
    </source>
</evidence>
<evidence type="ECO:0000256" key="5">
    <source>
        <dbReference type="ARBA" id="ARBA00022985"/>
    </source>
</evidence>
<dbReference type="AlphaFoldDB" id="A0A024E8Z9"/>
<dbReference type="InterPro" id="IPR013692">
    <property type="entry name" value="CapD_C"/>
</dbReference>
<evidence type="ECO:0000259" key="9">
    <source>
        <dbReference type="Pfam" id="PF02719"/>
    </source>
</evidence>
<dbReference type="InterPro" id="IPR003869">
    <property type="entry name" value="Polysac_CapD-like"/>
</dbReference>
<evidence type="ECO:0000256" key="4">
    <source>
        <dbReference type="ARBA" id="ARBA00018569"/>
    </source>
</evidence>
<sequence length="363" mass="40802">MSRTQEVLSYHHYKWGLLMAISFSNSTLLITGGTGSFGNAVLKRFLDTDIKEIRVFSRDEKKQDDMRKKYANTKLKFYIGDVRDFQSVLNATRGVDYIFHAAALKQVPSCEFHPMEAVKTNVLGTDNVLEAAIQNNVKRVVCLSTDKAVYPINAMGISKAMMEKVMVAKSRNDNNTVICGTRYGNVMASRGSVIPLFVDQIRAGIPLSLTDPNMTRFMMTLADAVDLVLYAFEHGTNGDMFVQKAPAATVEVLATALINMLNVPNHPVQVIGTRHGEKLFEALLSREEMACAEDRGDYFRVPPDLRDLNYSKFVEQGETKISRTEDYNSHNTERLDVEGMQKLLLKLNFMRAIQRGEHATPEE</sequence>
<evidence type="ECO:0000256" key="3">
    <source>
        <dbReference type="ARBA" id="ARBA00013189"/>
    </source>
</evidence>
<evidence type="ECO:0000256" key="8">
    <source>
        <dbReference type="ARBA" id="ARBA00033067"/>
    </source>
</evidence>
<dbReference type="Proteomes" id="UP000026913">
    <property type="component" value="Chromosome"/>
</dbReference>
<organism evidence="11 12">
    <name type="scientific">Pseudomonas mandelii JR-1</name>
    <dbReference type="NCBI Taxonomy" id="1147786"/>
    <lineage>
        <taxon>Bacteria</taxon>
        <taxon>Pseudomonadati</taxon>
        <taxon>Pseudomonadota</taxon>
        <taxon>Gammaproteobacteria</taxon>
        <taxon>Pseudomonadales</taxon>
        <taxon>Pseudomonadaceae</taxon>
        <taxon>Pseudomonas</taxon>
    </lineage>
</organism>
<feature type="domain" description="UDP-glucose 4-epimerase CapD C-terminal" evidence="10">
    <location>
        <begin position="304"/>
        <end position="351"/>
    </location>
</feature>
<dbReference type="GO" id="GO:0003978">
    <property type="term" value="F:UDP-glucose 4-epimerase activity"/>
    <property type="evidence" value="ECO:0007669"/>
    <property type="project" value="UniProtKB-EC"/>
</dbReference>
<dbReference type="GO" id="GO:0009103">
    <property type="term" value="P:lipopolysaccharide biosynthetic process"/>
    <property type="evidence" value="ECO:0007669"/>
    <property type="project" value="UniProtKB-KW"/>
</dbReference>
<dbReference type="PANTHER" id="PTHR43318:SF2">
    <property type="entry name" value="UDP-N-ACETYLGLUCOSAMINE 4,6-DEHYDRATASE (INVERTING)"/>
    <property type="match status" value="1"/>
</dbReference>
<gene>
    <name evidence="11" type="ORF">OU5_1709</name>
</gene>
<dbReference type="KEGG" id="pman:OU5_1709"/>
<evidence type="ECO:0000256" key="2">
    <source>
        <dbReference type="ARBA" id="ARBA00007430"/>
    </source>
</evidence>
<dbReference type="Pfam" id="PF02719">
    <property type="entry name" value="Polysacc_synt_2"/>
    <property type="match status" value="1"/>
</dbReference>
<evidence type="ECO:0000256" key="6">
    <source>
        <dbReference type="ARBA" id="ARBA00023235"/>
    </source>
</evidence>
<keyword evidence="5" id="KW-0448">Lipopolysaccharide biosynthesis</keyword>
<dbReference type="Gene3D" id="3.40.50.720">
    <property type="entry name" value="NAD(P)-binding Rossmann-like Domain"/>
    <property type="match status" value="1"/>
</dbReference>
<dbReference type="EMBL" id="CP005960">
    <property type="protein sequence ID" value="AHZ68788.1"/>
    <property type="molecule type" value="Genomic_DNA"/>
</dbReference>
<dbReference type="PANTHER" id="PTHR43318">
    <property type="entry name" value="UDP-N-ACETYLGLUCOSAMINE 4,6-DEHYDRATASE"/>
    <property type="match status" value="1"/>
</dbReference>
<dbReference type="HOGENOM" id="CLU_013560_4_1_6"/>
<evidence type="ECO:0000313" key="11">
    <source>
        <dbReference type="EMBL" id="AHZ68788.1"/>
    </source>
</evidence>